<dbReference type="GO" id="GO:0008270">
    <property type="term" value="F:zinc ion binding"/>
    <property type="evidence" value="ECO:0007669"/>
    <property type="project" value="UniProtKB-KW"/>
</dbReference>
<dbReference type="AlphaFoldDB" id="A0A9R1V1Z7"/>
<dbReference type="PANTHER" id="PTHR47718:SF12">
    <property type="entry name" value="PROTEIN FAR1-RELATED SEQUENCE"/>
    <property type="match status" value="1"/>
</dbReference>
<feature type="domain" description="SWIM-type" evidence="6">
    <location>
        <begin position="155"/>
        <end position="191"/>
    </location>
</feature>
<gene>
    <name evidence="7" type="ORF">LSAT_V11C700369620</name>
</gene>
<evidence type="ECO:0000313" key="8">
    <source>
        <dbReference type="Proteomes" id="UP000235145"/>
    </source>
</evidence>
<comment type="caution">
    <text evidence="7">The sequence shown here is derived from an EMBL/GenBank/DDBJ whole genome shotgun (WGS) entry which is preliminary data.</text>
</comment>
<protein>
    <recommendedName>
        <fullName evidence="6">SWIM-type domain-containing protein</fullName>
    </recommendedName>
</protein>
<evidence type="ECO:0000256" key="1">
    <source>
        <dbReference type="ARBA" id="ARBA00022723"/>
    </source>
</evidence>
<evidence type="ECO:0000256" key="3">
    <source>
        <dbReference type="ARBA" id="ARBA00022833"/>
    </source>
</evidence>
<dbReference type="InterPro" id="IPR007527">
    <property type="entry name" value="Znf_SWIM"/>
</dbReference>
<evidence type="ECO:0000256" key="2">
    <source>
        <dbReference type="ARBA" id="ARBA00022771"/>
    </source>
</evidence>
<evidence type="ECO:0000259" key="6">
    <source>
        <dbReference type="PROSITE" id="PS50966"/>
    </source>
</evidence>
<dbReference type="Proteomes" id="UP000235145">
    <property type="component" value="Unassembled WGS sequence"/>
</dbReference>
<proteinExistence type="predicted"/>
<organism evidence="7 8">
    <name type="scientific">Lactuca sativa</name>
    <name type="common">Garden lettuce</name>
    <dbReference type="NCBI Taxonomy" id="4236"/>
    <lineage>
        <taxon>Eukaryota</taxon>
        <taxon>Viridiplantae</taxon>
        <taxon>Streptophyta</taxon>
        <taxon>Embryophyta</taxon>
        <taxon>Tracheophyta</taxon>
        <taxon>Spermatophyta</taxon>
        <taxon>Magnoliopsida</taxon>
        <taxon>eudicotyledons</taxon>
        <taxon>Gunneridae</taxon>
        <taxon>Pentapetalae</taxon>
        <taxon>asterids</taxon>
        <taxon>campanulids</taxon>
        <taxon>Asterales</taxon>
        <taxon>Asteraceae</taxon>
        <taxon>Cichorioideae</taxon>
        <taxon>Cichorieae</taxon>
        <taxon>Lactucinae</taxon>
        <taxon>Lactuca</taxon>
    </lineage>
</organism>
<dbReference type="InterPro" id="IPR006564">
    <property type="entry name" value="Znf_PMZ"/>
</dbReference>
<name>A0A9R1V1Z7_LACSA</name>
<dbReference type="PROSITE" id="PS50966">
    <property type="entry name" value="ZF_SWIM"/>
    <property type="match status" value="1"/>
</dbReference>
<keyword evidence="8" id="KW-1185">Reference proteome</keyword>
<feature type="compositionally biased region" description="Polar residues" evidence="5">
    <location>
        <begin position="287"/>
        <end position="298"/>
    </location>
</feature>
<feature type="region of interest" description="Disordered" evidence="5">
    <location>
        <begin position="287"/>
        <end position="322"/>
    </location>
</feature>
<sequence length="322" mass="37740">MGDMKFRVVTSWSSVIQNFDLQSNSWLSIPYYLRDFQHSGSIQTTSRSDCENYNAMEKRRYNQCLLDHQSLTTNPKYLTLLPIERFTVNVYTRSNLFIVKKEIFNFIWSCFHLYVIMENEVEVCLIKDKKNSLWKDVKHKRIIQGPSDLSHSTNLKVMFNQKEDSITCSCMLYIKKGFLCRHIFYVFNIKEIDIIPSKYILKRWWKDIIHLELLRQTFSNYGNESKMIQDAFITFGSIVNKLAKEEDVLSNFLSNLQEYLSEFNKCGSSMSSCSKYTHMTSLRGASVPNTINFKNPEVNTDKGTGKDSSAINKSQLRRRRSD</sequence>
<dbReference type="SMART" id="SM00575">
    <property type="entry name" value="ZnF_PMZ"/>
    <property type="match status" value="1"/>
</dbReference>
<keyword evidence="2 4" id="KW-0863">Zinc-finger</keyword>
<keyword evidence="3" id="KW-0862">Zinc</keyword>
<accession>A0A9R1V1Z7</accession>
<reference evidence="7 8" key="1">
    <citation type="journal article" date="2017" name="Nat. Commun.">
        <title>Genome assembly with in vitro proximity ligation data and whole-genome triplication in lettuce.</title>
        <authorList>
            <person name="Reyes-Chin-Wo S."/>
            <person name="Wang Z."/>
            <person name="Yang X."/>
            <person name="Kozik A."/>
            <person name="Arikit S."/>
            <person name="Song C."/>
            <person name="Xia L."/>
            <person name="Froenicke L."/>
            <person name="Lavelle D.O."/>
            <person name="Truco M.J."/>
            <person name="Xia R."/>
            <person name="Zhu S."/>
            <person name="Xu C."/>
            <person name="Xu H."/>
            <person name="Xu X."/>
            <person name="Cox K."/>
            <person name="Korf I."/>
            <person name="Meyers B.C."/>
            <person name="Michelmore R.W."/>
        </authorList>
    </citation>
    <scope>NUCLEOTIDE SEQUENCE [LARGE SCALE GENOMIC DNA]</scope>
    <source>
        <strain evidence="8">cv. Salinas</strain>
        <tissue evidence="7">Seedlings</tissue>
    </source>
</reference>
<dbReference type="PANTHER" id="PTHR47718">
    <property type="entry name" value="OS01G0519700 PROTEIN"/>
    <property type="match status" value="1"/>
</dbReference>
<keyword evidence="1" id="KW-0479">Metal-binding</keyword>
<evidence type="ECO:0000313" key="7">
    <source>
        <dbReference type="EMBL" id="KAJ0197429.1"/>
    </source>
</evidence>
<evidence type="ECO:0000256" key="5">
    <source>
        <dbReference type="SAM" id="MobiDB-lite"/>
    </source>
</evidence>
<dbReference type="EMBL" id="NBSK02000007">
    <property type="protein sequence ID" value="KAJ0197429.1"/>
    <property type="molecule type" value="Genomic_DNA"/>
</dbReference>
<evidence type="ECO:0000256" key="4">
    <source>
        <dbReference type="PROSITE-ProRule" id="PRU00325"/>
    </source>
</evidence>